<evidence type="ECO:0000313" key="2">
    <source>
        <dbReference type="EMBL" id="NGO73148.1"/>
    </source>
</evidence>
<keyword evidence="2" id="KW-0808">Transferase</keyword>
<evidence type="ECO:0000256" key="1">
    <source>
        <dbReference type="SAM" id="MobiDB-lite"/>
    </source>
</evidence>
<keyword evidence="3" id="KW-1185">Reference proteome</keyword>
<dbReference type="Proteomes" id="UP000477722">
    <property type="component" value="Unassembled WGS sequence"/>
</dbReference>
<dbReference type="PANTHER" id="PTHR32332">
    <property type="entry name" value="2-NITROPROPANE DIOXYGENASE"/>
    <property type="match status" value="1"/>
</dbReference>
<reference evidence="2 3" key="1">
    <citation type="submission" date="2020-02" db="EMBL/GenBank/DDBJ databases">
        <title>Whole-genome analyses of novel actinobacteria.</title>
        <authorList>
            <person name="Sahin N."/>
            <person name="Tatar D."/>
        </authorList>
    </citation>
    <scope>NUCLEOTIDE SEQUENCE [LARGE SCALE GENOMIC DNA]</scope>
    <source>
        <strain evidence="2 3">SB3404</strain>
    </source>
</reference>
<dbReference type="Gene3D" id="3.20.20.70">
    <property type="entry name" value="Aldolase class I"/>
    <property type="match status" value="1"/>
</dbReference>
<feature type="region of interest" description="Disordered" evidence="1">
    <location>
        <begin position="1"/>
        <end position="30"/>
    </location>
</feature>
<gene>
    <name evidence="2" type="ORF">G5C65_33420</name>
</gene>
<dbReference type="EMBL" id="JAAKZZ010000638">
    <property type="protein sequence ID" value="NGO73148.1"/>
    <property type="molecule type" value="Genomic_DNA"/>
</dbReference>
<feature type="non-terminal residue" evidence="2">
    <location>
        <position position="255"/>
    </location>
</feature>
<dbReference type="GO" id="GO:0016746">
    <property type="term" value="F:acyltransferase activity"/>
    <property type="evidence" value="ECO:0007669"/>
    <property type="project" value="UniProtKB-KW"/>
</dbReference>
<dbReference type="InterPro" id="IPR013785">
    <property type="entry name" value="Aldolase_TIM"/>
</dbReference>
<protein>
    <submittedName>
        <fullName evidence="2">Acyltransferase</fullName>
    </submittedName>
</protein>
<feature type="compositionally biased region" description="Low complexity" evidence="1">
    <location>
        <begin position="1"/>
        <end position="26"/>
    </location>
</feature>
<accession>A0A6G4X6Y8</accession>
<sequence length="255" mass="27002">MLTRDTGTAAPDPPAGAEAEGTTAPAVRPQDLGSARFRAAHRVRYAYVAGSMFKGIASEQMVLRMGRAGLLGYFGTGGLDLDRVERAAAAFRRELGPDGAYGLNLLASPDRPEKEQRVVDALLRHGVRRIEAASFVRMTPALVRYRVAGLRRAPDGSVEAGHAVLAKVSRAEVADAFLAPPPPDMVEALRAAGRISAEQAELARTAPMADDVCAEADSGGHTDQRPLVVLLPELIRRRDAAARRHGGTAGVRVGV</sequence>
<comment type="caution">
    <text evidence="2">The sequence shown here is derived from an EMBL/GenBank/DDBJ whole genome shotgun (WGS) entry which is preliminary data.</text>
</comment>
<dbReference type="AlphaFoldDB" id="A0A6G4X6Y8"/>
<name>A0A6G4X6Y8_9ACTN</name>
<organism evidence="2 3">
    <name type="scientific">Streptomyces boncukensis</name>
    <dbReference type="NCBI Taxonomy" id="2711219"/>
    <lineage>
        <taxon>Bacteria</taxon>
        <taxon>Bacillati</taxon>
        <taxon>Actinomycetota</taxon>
        <taxon>Actinomycetes</taxon>
        <taxon>Kitasatosporales</taxon>
        <taxon>Streptomycetaceae</taxon>
        <taxon>Streptomyces</taxon>
    </lineage>
</organism>
<evidence type="ECO:0000313" key="3">
    <source>
        <dbReference type="Proteomes" id="UP000477722"/>
    </source>
</evidence>
<keyword evidence="2" id="KW-0012">Acyltransferase</keyword>
<dbReference type="SUPFAM" id="SSF51395">
    <property type="entry name" value="FMN-linked oxidoreductases"/>
    <property type="match status" value="1"/>
</dbReference>
<proteinExistence type="predicted"/>
<dbReference type="PANTHER" id="PTHR32332:SF20">
    <property type="entry name" value="2-NITROPROPANE DIOXYGENASE-LIKE PROTEIN"/>
    <property type="match status" value="1"/>
</dbReference>